<dbReference type="EMBL" id="CM029039">
    <property type="protein sequence ID" value="KAG2640644.1"/>
    <property type="molecule type" value="Genomic_DNA"/>
</dbReference>
<dbReference type="SUPFAM" id="SSF103481">
    <property type="entry name" value="Multidrug resistance efflux transporter EmrE"/>
    <property type="match status" value="1"/>
</dbReference>
<evidence type="ECO:0000256" key="6">
    <source>
        <dbReference type="RuleBase" id="RU363077"/>
    </source>
</evidence>
<comment type="similarity">
    <text evidence="2 6">Belongs to the drug/metabolite transporter (DMT) superfamily. Plant drug/metabolite exporter (P-DME) (TC 2.A.7.4) family.</text>
</comment>
<feature type="transmembrane region" description="Helical" evidence="6">
    <location>
        <begin position="117"/>
        <end position="135"/>
    </location>
</feature>
<proteinExistence type="inferred from homology"/>
<name>A0A8T0W5M4_PANVG</name>
<evidence type="ECO:0000256" key="7">
    <source>
        <dbReference type="SAM" id="MobiDB-lite"/>
    </source>
</evidence>
<feature type="transmembrane region" description="Helical" evidence="6">
    <location>
        <begin position="225"/>
        <end position="244"/>
    </location>
</feature>
<feature type="transmembrane region" description="Helical" evidence="6">
    <location>
        <begin position="57"/>
        <end position="75"/>
    </location>
</feature>
<comment type="subcellular location">
    <subcellularLocation>
        <location evidence="1 6">Membrane</location>
        <topology evidence="1 6">Multi-pass membrane protein</topology>
    </subcellularLocation>
</comment>
<evidence type="ECO:0000259" key="8">
    <source>
        <dbReference type="Pfam" id="PF00892"/>
    </source>
</evidence>
<organism evidence="9 10">
    <name type="scientific">Panicum virgatum</name>
    <name type="common">Blackwell switchgrass</name>
    <dbReference type="NCBI Taxonomy" id="38727"/>
    <lineage>
        <taxon>Eukaryota</taxon>
        <taxon>Viridiplantae</taxon>
        <taxon>Streptophyta</taxon>
        <taxon>Embryophyta</taxon>
        <taxon>Tracheophyta</taxon>
        <taxon>Spermatophyta</taxon>
        <taxon>Magnoliopsida</taxon>
        <taxon>Liliopsida</taxon>
        <taxon>Poales</taxon>
        <taxon>Poaceae</taxon>
        <taxon>PACMAD clade</taxon>
        <taxon>Panicoideae</taxon>
        <taxon>Panicodae</taxon>
        <taxon>Paniceae</taxon>
        <taxon>Panicinae</taxon>
        <taxon>Panicum</taxon>
        <taxon>Panicum sect. Hiantes</taxon>
    </lineage>
</organism>
<dbReference type="GO" id="GO:0016020">
    <property type="term" value="C:membrane"/>
    <property type="evidence" value="ECO:0007669"/>
    <property type="project" value="UniProtKB-SubCell"/>
</dbReference>
<dbReference type="AlphaFoldDB" id="A0A8T0W5M4"/>
<gene>
    <name evidence="9" type="ORF">PVAP13_2KG102100</name>
</gene>
<feature type="transmembrane region" description="Helical" evidence="6">
    <location>
        <begin position="178"/>
        <end position="198"/>
    </location>
</feature>
<feature type="transmembrane region" description="Helical" evidence="6">
    <location>
        <begin position="81"/>
        <end position="105"/>
    </location>
</feature>
<feature type="transmembrane region" description="Helical" evidence="6">
    <location>
        <begin position="147"/>
        <end position="166"/>
    </location>
</feature>
<protein>
    <recommendedName>
        <fullName evidence="6">WAT1-related protein</fullName>
    </recommendedName>
</protein>
<dbReference type="InterPro" id="IPR037185">
    <property type="entry name" value="EmrE-like"/>
</dbReference>
<dbReference type="Pfam" id="PF00892">
    <property type="entry name" value="EamA"/>
    <property type="match status" value="1"/>
</dbReference>
<dbReference type="GO" id="GO:0022857">
    <property type="term" value="F:transmembrane transporter activity"/>
    <property type="evidence" value="ECO:0007669"/>
    <property type="project" value="InterPro"/>
</dbReference>
<evidence type="ECO:0000256" key="2">
    <source>
        <dbReference type="ARBA" id="ARBA00007635"/>
    </source>
</evidence>
<accession>A0A8T0W5M4</accession>
<feature type="domain" description="EamA" evidence="8">
    <location>
        <begin position="57"/>
        <end position="184"/>
    </location>
</feature>
<evidence type="ECO:0000313" key="10">
    <source>
        <dbReference type="Proteomes" id="UP000823388"/>
    </source>
</evidence>
<evidence type="ECO:0000313" key="9">
    <source>
        <dbReference type="EMBL" id="KAG2640644.1"/>
    </source>
</evidence>
<evidence type="ECO:0000256" key="5">
    <source>
        <dbReference type="ARBA" id="ARBA00023136"/>
    </source>
</evidence>
<keyword evidence="5 6" id="KW-0472">Membrane</keyword>
<comment type="caution">
    <text evidence="9">The sequence shown here is derived from an EMBL/GenBank/DDBJ whole genome shotgun (WGS) entry which is preliminary data.</text>
</comment>
<dbReference type="InterPro" id="IPR030184">
    <property type="entry name" value="WAT1-related"/>
</dbReference>
<feature type="transmembrane region" description="Helical" evidence="6">
    <location>
        <begin position="256"/>
        <end position="277"/>
    </location>
</feature>
<feature type="transmembrane region" description="Helical" evidence="6">
    <location>
        <begin position="328"/>
        <end position="352"/>
    </location>
</feature>
<keyword evidence="4 6" id="KW-1133">Transmembrane helix</keyword>
<dbReference type="Proteomes" id="UP000823388">
    <property type="component" value="Chromosome 2K"/>
</dbReference>
<sequence>MESAADEEQPLLLDHRHLPPDERATRSTAATDANTYESPSRKHVAAKPAGGWKAPMAMVLVELFQTGLVLLSKVVMGHGMFVFALVTYRSAIGAAFLFPFALICERDKWREMMSWRVSRWIIFNGIIGYAAPINLYYNGLRDTTSSYAIVFLNMIPLITFILSLAFKMERLKFATVAGSLKIVGVLASVGGAMAINLYKGNELHLWRSILQYHKNELTEVASNHVRGTILLVISIFAYACWYLIQTEVNKVYSYKYSSSMATCLVGGFVTAFVGVVVRRDGDAWKLGWNLKLLTVVYSGALATAGKYSLDSWVVAKQGPAYPPMFTPLSVVFTVVLGSILLGDSITVGRSVFAEIKSRKPPWNSNGDFWTILISLG</sequence>
<evidence type="ECO:0000256" key="4">
    <source>
        <dbReference type="ARBA" id="ARBA00022989"/>
    </source>
</evidence>
<reference evidence="9 10" key="1">
    <citation type="submission" date="2020-05" db="EMBL/GenBank/DDBJ databases">
        <title>WGS assembly of Panicum virgatum.</title>
        <authorList>
            <person name="Lovell J.T."/>
            <person name="Jenkins J."/>
            <person name="Shu S."/>
            <person name="Juenger T.E."/>
            <person name="Schmutz J."/>
        </authorList>
    </citation>
    <scope>NUCLEOTIDE SEQUENCE [LARGE SCALE GENOMIC DNA]</scope>
    <source>
        <strain evidence="10">cv. AP13</strain>
    </source>
</reference>
<dbReference type="InterPro" id="IPR000620">
    <property type="entry name" value="EamA_dom"/>
</dbReference>
<dbReference type="PANTHER" id="PTHR31218">
    <property type="entry name" value="WAT1-RELATED PROTEIN"/>
    <property type="match status" value="1"/>
</dbReference>
<feature type="compositionally biased region" description="Basic and acidic residues" evidence="7">
    <location>
        <begin position="13"/>
        <end position="25"/>
    </location>
</feature>
<feature type="region of interest" description="Disordered" evidence="7">
    <location>
        <begin position="1"/>
        <end position="42"/>
    </location>
</feature>
<keyword evidence="10" id="KW-1185">Reference proteome</keyword>
<evidence type="ECO:0000256" key="3">
    <source>
        <dbReference type="ARBA" id="ARBA00022692"/>
    </source>
</evidence>
<evidence type="ECO:0000256" key="1">
    <source>
        <dbReference type="ARBA" id="ARBA00004141"/>
    </source>
</evidence>
<feature type="compositionally biased region" description="Polar residues" evidence="7">
    <location>
        <begin position="26"/>
        <end position="38"/>
    </location>
</feature>
<keyword evidence="3 6" id="KW-0812">Transmembrane</keyword>